<keyword evidence="1 3" id="KW-0378">Hydrolase</keyword>
<dbReference type="EMBL" id="BAAAZP010000027">
    <property type="protein sequence ID" value="GAA3654288.1"/>
    <property type="molecule type" value="Genomic_DNA"/>
</dbReference>
<evidence type="ECO:0000256" key="1">
    <source>
        <dbReference type="ARBA" id="ARBA00022801"/>
    </source>
</evidence>
<sequence>MSGRTDGTALVVIDVQNDYCHPDGVFARAGLTVEALPELVTAINTLVAAARAGGHPVMWVRMEWSGDGEVGLLGERSPFLRHAGLRAGTWGGELVSGLDVRDGDIEIVKTRFSAFYETPLAQMLQERGIGRIVVAGVRTDFCVESTVRDAFFRDLKAVVVTDAVAGYFDELHRASLRVMGTVFADVTDLNAATALLNGLPATAAGATTNDEE</sequence>
<dbReference type="CDD" id="cd00431">
    <property type="entry name" value="cysteine_hydrolases"/>
    <property type="match status" value="1"/>
</dbReference>
<dbReference type="PANTHER" id="PTHR43540:SF6">
    <property type="entry name" value="ISOCHORISMATASE-LIKE DOMAIN-CONTAINING PROTEIN"/>
    <property type="match status" value="1"/>
</dbReference>
<dbReference type="GO" id="GO:0016787">
    <property type="term" value="F:hydrolase activity"/>
    <property type="evidence" value="ECO:0007669"/>
    <property type="project" value="UniProtKB-KW"/>
</dbReference>
<dbReference type="SUPFAM" id="SSF52499">
    <property type="entry name" value="Isochorismatase-like hydrolases"/>
    <property type="match status" value="1"/>
</dbReference>
<dbReference type="InterPro" id="IPR036380">
    <property type="entry name" value="Isochorismatase-like_sf"/>
</dbReference>
<evidence type="ECO:0000259" key="2">
    <source>
        <dbReference type="Pfam" id="PF00857"/>
    </source>
</evidence>
<gene>
    <name evidence="3" type="ORF">GCM10022224_016530</name>
</gene>
<name>A0ABP7BCD7_9ACTN</name>
<feature type="domain" description="Isochorismatase-like" evidence="2">
    <location>
        <begin position="8"/>
        <end position="189"/>
    </location>
</feature>
<dbReference type="Proteomes" id="UP001500902">
    <property type="component" value="Unassembled WGS sequence"/>
</dbReference>
<keyword evidence="4" id="KW-1185">Reference proteome</keyword>
<comment type="caution">
    <text evidence="3">The sequence shown here is derived from an EMBL/GenBank/DDBJ whole genome shotgun (WGS) entry which is preliminary data.</text>
</comment>
<dbReference type="InterPro" id="IPR050272">
    <property type="entry name" value="Isochorismatase-like_hydrls"/>
</dbReference>
<accession>A0ABP7BCD7</accession>
<evidence type="ECO:0000313" key="4">
    <source>
        <dbReference type="Proteomes" id="UP001500902"/>
    </source>
</evidence>
<organism evidence="3 4">
    <name type="scientific">Nonomuraea antimicrobica</name>
    <dbReference type="NCBI Taxonomy" id="561173"/>
    <lineage>
        <taxon>Bacteria</taxon>
        <taxon>Bacillati</taxon>
        <taxon>Actinomycetota</taxon>
        <taxon>Actinomycetes</taxon>
        <taxon>Streptosporangiales</taxon>
        <taxon>Streptosporangiaceae</taxon>
        <taxon>Nonomuraea</taxon>
    </lineage>
</organism>
<dbReference type="Gene3D" id="3.40.50.850">
    <property type="entry name" value="Isochorismatase-like"/>
    <property type="match status" value="1"/>
</dbReference>
<dbReference type="PANTHER" id="PTHR43540">
    <property type="entry name" value="PEROXYUREIDOACRYLATE/UREIDOACRYLATE AMIDOHYDROLASE-RELATED"/>
    <property type="match status" value="1"/>
</dbReference>
<protein>
    <submittedName>
        <fullName evidence="3">Cysteine hydrolase</fullName>
    </submittedName>
</protein>
<proteinExistence type="predicted"/>
<reference evidence="4" key="1">
    <citation type="journal article" date="2019" name="Int. J. Syst. Evol. Microbiol.">
        <title>The Global Catalogue of Microorganisms (GCM) 10K type strain sequencing project: providing services to taxonomists for standard genome sequencing and annotation.</title>
        <authorList>
            <consortium name="The Broad Institute Genomics Platform"/>
            <consortium name="The Broad Institute Genome Sequencing Center for Infectious Disease"/>
            <person name="Wu L."/>
            <person name="Ma J."/>
        </authorList>
    </citation>
    <scope>NUCLEOTIDE SEQUENCE [LARGE SCALE GENOMIC DNA]</scope>
    <source>
        <strain evidence="4">JCM 16904</strain>
    </source>
</reference>
<evidence type="ECO:0000313" key="3">
    <source>
        <dbReference type="EMBL" id="GAA3654288.1"/>
    </source>
</evidence>
<dbReference type="Pfam" id="PF00857">
    <property type="entry name" value="Isochorismatase"/>
    <property type="match status" value="1"/>
</dbReference>
<dbReference type="InterPro" id="IPR000868">
    <property type="entry name" value="Isochorismatase-like_dom"/>
</dbReference>
<dbReference type="RefSeq" id="WP_344874656.1">
    <property type="nucleotide sequence ID" value="NZ_BAAAZP010000027.1"/>
</dbReference>